<evidence type="ECO:0000256" key="10">
    <source>
        <dbReference type="ARBA" id="ARBA00023027"/>
    </source>
</evidence>
<evidence type="ECO:0000256" key="16">
    <source>
        <dbReference type="ARBA" id="ARBA00049209"/>
    </source>
</evidence>
<comment type="similarity">
    <text evidence="3 19">In the N-terminal section; belongs to the NnrE/AIBP family.</text>
</comment>
<feature type="binding site" evidence="17">
    <location>
        <position position="373"/>
    </location>
    <ligand>
        <name>(6S)-NADPHX</name>
        <dbReference type="ChEBI" id="CHEBI:64076"/>
    </ligand>
</feature>
<dbReference type="GO" id="GO:0046496">
    <property type="term" value="P:nicotinamide nucleotide metabolic process"/>
    <property type="evidence" value="ECO:0007669"/>
    <property type="project" value="UniProtKB-UniRule"/>
</dbReference>
<evidence type="ECO:0000256" key="5">
    <source>
        <dbReference type="ARBA" id="ARBA00022723"/>
    </source>
</evidence>
<comment type="catalytic activity">
    <reaction evidence="15 17 19">
        <text>(6S)-NADHX + ADP = AMP + phosphate + NADH + H(+)</text>
        <dbReference type="Rhea" id="RHEA:32223"/>
        <dbReference type="ChEBI" id="CHEBI:15378"/>
        <dbReference type="ChEBI" id="CHEBI:43474"/>
        <dbReference type="ChEBI" id="CHEBI:57945"/>
        <dbReference type="ChEBI" id="CHEBI:64074"/>
        <dbReference type="ChEBI" id="CHEBI:456215"/>
        <dbReference type="ChEBI" id="CHEBI:456216"/>
        <dbReference type="EC" id="4.2.1.136"/>
    </reaction>
</comment>
<keyword evidence="10 17" id="KW-0520">NAD</keyword>
<comment type="cofactor">
    <cofactor evidence="18 19">
        <name>K(+)</name>
        <dbReference type="ChEBI" id="CHEBI:29103"/>
    </cofactor>
    <text evidence="18 19">Binds 1 potassium ion per subunit.</text>
</comment>
<dbReference type="PIRSF" id="PIRSF017184">
    <property type="entry name" value="Nnr"/>
    <property type="match status" value="1"/>
</dbReference>
<dbReference type="SUPFAM" id="SSF64153">
    <property type="entry name" value="YjeF N-terminal domain-like"/>
    <property type="match status" value="1"/>
</dbReference>
<evidence type="ECO:0000256" key="13">
    <source>
        <dbReference type="ARBA" id="ARBA00023268"/>
    </source>
</evidence>
<dbReference type="CDD" id="cd01171">
    <property type="entry name" value="YXKO-related"/>
    <property type="match status" value="1"/>
</dbReference>
<dbReference type="InterPro" id="IPR000631">
    <property type="entry name" value="CARKD"/>
</dbReference>
<feature type="binding site" evidence="17">
    <location>
        <position position="263"/>
    </location>
    <ligand>
        <name>(6S)-NADPHX</name>
        <dbReference type="ChEBI" id="CHEBI:64076"/>
    </ligand>
</feature>
<dbReference type="RefSeq" id="WP_136838010.1">
    <property type="nucleotide sequence ID" value="NZ_SWBR01000001.1"/>
</dbReference>
<sequence length="498" mass="54331">MQTLLTSSQMQTVDAYTIKQQSISSVNLMESAAKAFVKAFKKEVLDKDARISILCGQGNNGGDGLAIARLLNKEKYKNSTVFLINFSAKLSDDYTKNLKRLSKAKIPIVEIKEPGEFNEIKVDVVIDAILGSGLNKPLSGKYTSLASIINGLKKQVIAVDVPTGFNGDDLIPENYNGIKADVVISFQRPKINFFFPESVVAMNRFKVVNIGLDENFIERQQSNWKLTTRADVQKIIRPRAGFSHKGTYGHALIVAGNNTTMGAGLLAASASLHSGSGLTTVCLPQSGLIALNTMLPEVMALPRNEHLAIEAFEKFNAIAIGPGLGFDEENEELLEKLIDLKKQFVIDADGLTILSKREDLLVKLPAKTILTPHMKEFDRLFGKHESWWQRVATAREKAQQLDLIIILKNQYTFICLPTGDVHINATGNPAMASGGMGDVLTGTITAFLAQCYSPADAAILAVYLHGKAGDDLAKESFTVNALQLALQIPKTIKKLLKS</sequence>
<accession>A0A4U1CSI4</accession>
<organism evidence="22 23">
    <name type="scientific">Pedobacter polaris</name>
    <dbReference type="NCBI Taxonomy" id="2571273"/>
    <lineage>
        <taxon>Bacteria</taxon>
        <taxon>Pseudomonadati</taxon>
        <taxon>Bacteroidota</taxon>
        <taxon>Sphingobacteriia</taxon>
        <taxon>Sphingobacteriales</taxon>
        <taxon>Sphingobacteriaceae</taxon>
        <taxon>Pedobacter</taxon>
    </lineage>
</organism>
<feature type="binding site" evidence="17">
    <location>
        <position position="437"/>
    </location>
    <ligand>
        <name>AMP</name>
        <dbReference type="ChEBI" id="CHEBI:456215"/>
    </ligand>
</feature>
<evidence type="ECO:0000256" key="14">
    <source>
        <dbReference type="ARBA" id="ARBA00025153"/>
    </source>
</evidence>
<dbReference type="HAMAP" id="MF_01966">
    <property type="entry name" value="NADHX_epimerase"/>
    <property type="match status" value="1"/>
</dbReference>
<dbReference type="InterPro" id="IPR036652">
    <property type="entry name" value="YjeF_N_dom_sf"/>
</dbReference>
<evidence type="ECO:0000256" key="12">
    <source>
        <dbReference type="ARBA" id="ARBA00023239"/>
    </source>
</evidence>
<feature type="binding site" evidence="17">
    <location>
        <position position="323"/>
    </location>
    <ligand>
        <name>(6S)-NADPHX</name>
        <dbReference type="ChEBI" id="CHEBI:64076"/>
    </ligand>
</feature>
<feature type="binding site" evidence="18">
    <location>
        <begin position="59"/>
        <end position="63"/>
    </location>
    <ligand>
        <name>(6S)-NADPHX</name>
        <dbReference type="ChEBI" id="CHEBI:64076"/>
    </ligand>
</feature>
<dbReference type="OrthoDB" id="9806925at2"/>
<dbReference type="NCBIfam" id="TIGR00196">
    <property type="entry name" value="yjeF_cterm"/>
    <property type="match status" value="1"/>
</dbReference>
<evidence type="ECO:0000256" key="11">
    <source>
        <dbReference type="ARBA" id="ARBA00023235"/>
    </source>
</evidence>
<evidence type="ECO:0000256" key="7">
    <source>
        <dbReference type="ARBA" id="ARBA00022840"/>
    </source>
</evidence>
<dbReference type="PROSITE" id="PS51383">
    <property type="entry name" value="YJEF_C_3"/>
    <property type="match status" value="1"/>
</dbReference>
<dbReference type="Gene3D" id="3.40.1190.20">
    <property type="match status" value="1"/>
</dbReference>
<comment type="similarity">
    <text evidence="18">Belongs to the NnrE/AIBP family.</text>
</comment>
<feature type="binding site" evidence="18">
    <location>
        <position position="163"/>
    </location>
    <ligand>
        <name>K(+)</name>
        <dbReference type="ChEBI" id="CHEBI:29103"/>
    </ligand>
</feature>
<keyword evidence="13" id="KW-0511">Multifunctional enzyme</keyword>
<comment type="cofactor">
    <cofactor evidence="17">
        <name>Mg(2+)</name>
        <dbReference type="ChEBI" id="CHEBI:18420"/>
    </cofactor>
</comment>
<keyword evidence="8 17" id="KW-0521">NADP</keyword>
<dbReference type="PROSITE" id="PS01050">
    <property type="entry name" value="YJEF_C_2"/>
    <property type="match status" value="1"/>
</dbReference>
<evidence type="ECO:0000256" key="6">
    <source>
        <dbReference type="ARBA" id="ARBA00022741"/>
    </source>
</evidence>
<name>A0A4U1CSI4_9SPHI</name>
<evidence type="ECO:0000313" key="22">
    <source>
        <dbReference type="EMBL" id="TKC12097.1"/>
    </source>
</evidence>
<keyword evidence="11 18" id="KW-0413">Isomerase</keyword>
<keyword evidence="5 18" id="KW-0479">Metal-binding</keyword>
<comment type="similarity">
    <text evidence="17">Belongs to the NnrD/CARKD family.</text>
</comment>
<feature type="binding site" evidence="18">
    <location>
        <begin position="131"/>
        <end position="137"/>
    </location>
    <ligand>
        <name>(6S)-NADPHX</name>
        <dbReference type="ChEBI" id="CHEBI:64076"/>
    </ligand>
</feature>
<reference evidence="22 23" key="1">
    <citation type="submission" date="2019-04" db="EMBL/GenBank/DDBJ databases">
        <title>Pedobacter sp. RP-3-22 sp. nov., isolated from Arctic soil.</title>
        <authorList>
            <person name="Dahal R.H."/>
            <person name="Kim D.-U."/>
        </authorList>
    </citation>
    <scope>NUCLEOTIDE SEQUENCE [LARGE SCALE GENOMIC DNA]</scope>
    <source>
        <strain evidence="22 23">RP-3-22</strain>
    </source>
</reference>
<evidence type="ECO:0000256" key="17">
    <source>
        <dbReference type="HAMAP-Rule" id="MF_01965"/>
    </source>
</evidence>
<dbReference type="InterPro" id="IPR017953">
    <property type="entry name" value="Carbohydrate_kinase_pred_CS"/>
</dbReference>
<dbReference type="InterPro" id="IPR030677">
    <property type="entry name" value="Nnr"/>
</dbReference>
<gene>
    <name evidence="17" type="primary">nnrD</name>
    <name evidence="18" type="synonym">nnrE</name>
    <name evidence="22" type="ORF">FA048_00315</name>
</gene>
<comment type="function">
    <text evidence="18">Catalyzes the epimerization of the S- and R-forms of NAD(P)HX, a damaged form of NAD(P)H that is a result of enzymatic or heat-dependent hydration. This is a prerequisite for the S-specific NAD(P)H-hydrate dehydratase to allow the repair of both epimers of NAD(P)HX.</text>
</comment>
<dbReference type="HAMAP" id="MF_01965">
    <property type="entry name" value="NADHX_dehydratase"/>
    <property type="match status" value="1"/>
</dbReference>
<feature type="binding site" evidence="18">
    <location>
        <position position="60"/>
    </location>
    <ligand>
        <name>K(+)</name>
        <dbReference type="ChEBI" id="CHEBI:29103"/>
    </ligand>
</feature>
<comment type="catalytic activity">
    <reaction evidence="2 18 19">
        <text>(6R)-NADPHX = (6S)-NADPHX</text>
        <dbReference type="Rhea" id="RHEA:32227"/>
        <dbReference type="ChEBI" id="CHEBI:64076"/>
        <dbReference type="ChEBI" id="CHEBI:64077"/>
        <dbReference type="EC" id="5.1.99.6"/>
    </reaction>
</comment>
<keyword evidence="7 17" id="KW-0067">ATP-binding</keyword>
<evidence type="ECO:0000256" key="3">
    <source>
        <dbReference type="ARBA" id="ARBA00006001"/>
    </source>
</evidence>
<keyword evidence="12 17" id="KW-0456">Lyase</keyword>
<feature type="binding site" evidence="18">
    <location>
        <position position="127"/>
    </location>
    <ligand>
        <name>K(+)</name>
        <dbReference type="ChEBI" id="CHEBI:29103"/>
    </ligand>
</feature>
<dbReference type="Pfam" id="PF03853">
    <property type="entry name" value="YjeF_N"/>
    <property type="match status" value="1"/>
</dbReference>
<evidence type="ECO:0000256" key="2">
    <source>
        <dbReference type="ARBA" id="ARBA00000909"/>
    </source>
</evidence>
<comment type="similarity">
    <text evidence="4 19">In the C-terminal section; belongs to the NnrD/CARKD family.</text>
</comment>
<keyword evidence="23" id="KW-1185">Reference proteome</keyword>
<evidence type="ECO:0000256" key="8">
    <source>
        <dbReference type="ARBA" id="ARBA00022857"/>
    </source>
</evidence>
<dbReference type="GO" id="GO:0046872">
    <property type="term" value="F:metal ion binding"/>
    <property type="evidence" value="ECO:0007669"/>
    <property type="project" value="UniProtKB-UniRule"/>
</dbReference>
<dbReference type="SUPFAM" id="SSF53613">
    <property type="entry name" value="Ribokinase-like"/>
    <property type="match status" value="1"/>
</dbReference>
<feature type="domain" description="YjeF N-terminal" evidence="21">
    <location>
        <begin position="10"/>
        <end position="218"/>
    </location>
</feature>
<dbReference type="PANTHER" id="PTHR12592">
    <property type="entry name" value="ATP-DEPENDENT (S)-NAD(P)H-HYDRATE DEHYDRATASE FAMILY MEMBER"/>
    <property type="match status" value="1"/>
</dbReference>
<proteinExistence type="inferred from homology"/>
<evidence type="ECO:0000256" key="19">
    <source>
        <dbReference type="PIRNR" id="PIRNR017184"/>
    </source>
</evidence>
<dbReference type="AlphaFoldDB" id="A0A4U1CSI4"/>
<comment type="caution">
    <text evidence="22">The sequence shown here is derived from an EMBL/GenBank/DDBJ whole genome shotgun (WGS) entry which is preliminary data.</text>
</comment>
<evidence type="ECO:0000256" key="4">
    <source>
        <dbReference type="ARBA" id="ARBA00009524"/>
    </source>
</evidence>
<dbReference type="GO" id="GO:0052855">
    <property type="term" value="F:ADP-dependent NAD(P)H-hydrate dehydratase activity"/>
    <property type="evidence" value="ECO:0007669"/>
    <property type="project" value="UniProtKB-UniRule"/>
</dbReference>
<feature type="domain" description="YjeF C-terminal" evidence="20">
    <location>
        <begin position="228"/>
        <end position="495"/>
    </location>
</feature>
<dbReference type="EC" id="5.1.99.6" evidence="19"/>
<evidence type="ECO:0000256" key="18">
    <source>
        <dbReference type="HAMAP-Rule" id="MF_01966"/>
    </source>
</evidence>
<dbReference type="PROSITE" id="PS01049">
    <property type="entry name" value="YJEF_C_1"/>
    <property type="match status" value="1"/>
</dbReference>
<evidence type="ECO:0000259" key="21">
    <source>
        <dbReference type="PROSITE" id="PS51385"/>
    </source>
</evidence>
<evidence type="ECO:0000256" key="9">
    <source>
        <dbReference type="ARBA" id="ARBA00022958"/>
    </source>
</evidence>
<dbReference type="NCBIfam" id="TIGR00197">
    <property type="entry name" value="yjeF_nterm"/>
    <property type="match status" value="1"/>
</dbReference>
<comment type="catalytic activity">
    <reaction evidence="16 17 19">
        <text>(6S)-NADPHX + ADP = AMP + phosphate + NADPH + H(+)</text>
        <dbReference type="Rhea" id="RHEA:32235"/>
        <dbReference type="ChEBI" id="CHEBI:15378"/>
        <dbReference type="ChEBI" id="CHEBI:43474"/>
        <dbReference type="ChEBI" id="CHEBI:57783"/>
        <dbReference type="ChEBI" id="CHEBI:64076"/>
        <dbReference type="ChEBI" id="CHEBI:456215"/>
        <dbReference type="ChEBI" id="CHEBI:456216"/>
        <dbReference type="EC" id="4.2.1.136"/>
    </reaction>
</comment>
<dbReference type="Gene3D" id="3.40.50.10260">
    <property type="entry name" value="YjeF N-terminal domain"/>
    <property type="match status" value="1"/>
</dbReference>
<evidence type="ECO:0000259" key="20">
    <source>
        <dbReference type="PROSITE" id="PS51383"/>
    </source>
</evidence>
<dbReference type="GO" id="GO:0052856">
    <property type="term" value="F:NAD(P)HX epimerase activity"/>
    <property type="evidence" value="ECO:0007669"/>
    <property type="project" value="UniProtKB-UniRule"/>
</dbReference>
<comment type="function">
    <text evidence="14 19">Bifunctional enzyme that catalyzes the epimerization of the S- and R-forms of NAD(P)HX and the dehydration of the S-form of NAD(P)HX at the expense of ADP, which is converted to AMP. This allows the repair of both epimers of NAD(P)HX, a damaged form of NAD(P)H that is a result of enzymatic or heat-dependent hydration.</text>
</comment>
<dbReference type="InterPro" id="IPR004443">
    <property type="entry name" value="YjeF_N_dom"/>
</dbReference>
<keyword evidence="9 18" id="KW-0630">Potassium</keyword>
<dbReference type="PANTHER" id="PTHR12592:SF0">
    <property type="entry name" value="ATP-DEPENDENT (S)-NAD(P)H-HYDRATE DEHYDRATASE"/>
    <property type="match status" value="1"/>
</dbReference>
<feature type="binding site" evidence="17">
    <location>
        <position position="438"/>
    </location>
    <ligand>
        <name>(6S)-NADPHX</name>
        <dbReference type="ChEBI" id="CHEBI:64076"/>
    </ligand>
</feature>
<dbReference type="Proteomes" id="UP000309488">
    <property type="component" value="Unassembled WGS sequence"/>
</dbReference>
<evidence type="ECO:0000313" key="23">
    <source>
        <dbReference type="Proteomes" id="UP000309488"/>
    </source>
</evidence>
<dbReference type="EMBL" id="SWBR01000001">
    <property type="protein sequence ID" value="TKC12097.1"/>
    <property type="molecule type" value="Genomic_DNA"/>
</dbReference>
<feature type="binding site" evidence="17">
    <location>
        <begin position="408"/>
        <end position="412"/>
    </location>
    <ligand>
        <name>AMP</name>
        <dbReference type="ChEBI" id="CHEBI:456215"/>
    </ligand>
</feature>
<comment type="subunit">
    <text evidence="17">Homotetramer.</text>
</comment>
<comment type="function">
    <text evidence="17">Catalyzes the dehydration of the S-form of NAD(P)HX at the expense of ADP, which is converted to AMP. Together with NAD(P)HX epimerase, which catalyzes the epimerization of the S- and R-forms, the enzyme allows the repair of both epimers of NAD(P)HX, a damaged form of NAD(P)H that is a result of enzymatic or heat-dependent hydration.</text>
</comment>
<dbReference type="PROSITE" id="PS51385">
    <property type="entry name" value="YJEF_N"/>
    <property type="match status" value="1"/>
</dbReference>
<dbReference type="GO" id="GO:0110051">
    <property type="term" value="P:metabolite repair"/>
    <property type="evidence" value="ECO:0007669"/>
    <property type="project" value="TreeGrafter"/>
</dbReference>
<evidence type="ECO:0000256" key="15">
    <source>
        <dbReference type="ARBA" id="ARBA00048238"/>
    </source>
</evidence>
<keyword evidence="6 17" id="KW-0547">Nucleotide-binding</keyword>
<feature type="binding site" evidence="18">
    <location>
        <position position="142"/>
    </location>
    <ligand>
        <name>(6S)-NADPHX</name>
        <dbReference type="ChEBI" id="CHEBI:64076"/>
    </ligand>
</feature>
<comment type="catalytic activity">
    <reaction evidence="1 18 19">
        <text>(6R)-NADHX = (6S)-NADHX</text>
        <dbReference type="Rhea" id="RHEA:32215"/>
        <dbReference type="ChEBI" id="CHEBI:64074"/>
        <dbReference type="ChEBI" id="CHEBI:64075"/>
        <dbReference type="EC" id="5.1.99.6"/>
    </reaction>
</comment>
<dbReference type="GO" id="GO:0005524">
    <property type="term" value="F:ATP binding"/>
    <property type="evidence" value="ECO:0007669"/>
    <property type="project" value="UniProtKB-UniRule"/>
</dbReference>
<feature type="binding site" evidence="18">
    <location>
        <position position="160"/>
    </location>
    <ligand>
        <name>(6S)-NADPHX</name>
        <dbReference type="ChEBI" id="CHEBI:64076"/>
    </ligand>
</feature>
<evidence type="ECO:0000256" key="1">
    <source>
        <dbReference type="ARBA" id="ARBA00000013"/>
    </source>
</evidence>
<dbReference type="EC" id="4.2.1.136" evidence="19"/>
<dbReference type="Pfam" id="PF01256">
    <property type="entry name" value="Carb_kinase"/>
    <property type="match status" value="1"/>
</dbReference>
<protein>
    <recommendedName>
        <fullName evidence="19">Bifunctional NAD(P)H-hydrate repair enzyme</fullName>
    </recommendedName>
    <alternativeName>
        <fullName evidence="19">Nicotinamide nucleotide repair protein</fullName>
    </alternativeName>
    <domain>
        <recommendedName>
            <fullName evidence="19">ADP-dependent (S)-NAD(P)H-hydrate dehydratase</fullName>
            <ecNumber evidence="19">4.2.1.136</ecNumber>
        </recommendedName>
        <alternativeName>
            <fullName evidence="19">ADP-dependent NAD(P)HX dehydratase</fullName>
        </alternativeName>
    </domain>
    <domain>
        <recommendedName>
            <fullName evidence="19">NAD(P)H-hydrate epimerase</fullName>
            <ecNumber evidence="19">5.1.99.6</ecNumber>
        </recommendedName>
    </domain>
</protein>
<dbReference type="InterPro" id="IPR029056">
    <property type="entry name" value="Ribokinase-like"/>
</dbReference>